<name>A0A9W6TKH7_9STRA</name>
<dbReference type="Gene3D" id="3.30.420.10">
    <property type="entry name" value="Ribonuclease H-like superfamily/Ribonuclease H"/>
    <property type="match status" value="1"/>
</dbReference>
<evidence type="ECO:0000313" key="2">
    <source>
        <dbReference type="EMBL" id="GMF14458.1"/>
    </source>
</evidence>
<sequence>MAELLSKLYYNPKTGFVGAQALYEKARELDPRIKFINVKDWYASQIDIQRFQEQKKRFDGFKIASHNPNSWQMDLAFWGKRPILTAININSRLGYAKLLPNKTAAAVLSGIKTFVRLNTVNILTSDNGSEFMNAQAQAFFKSKKIDHLNNEPGDRGTMGKIERFNRTFKQRLTKIFPKKITHKIVQDNIENYNSTFHRSIGMTPNEGKKDKVMESELKHNQKEADLIENEMEIGSNVLYRLKKQTFDKEGPDGVRLSTK</sequence>
<dbReference type="AlphaFoldDB" id="A0A9W6TKH7"/>
<keyword evidence="3" id="KW-1185">Reference proteome</keyword>
<dbReference type="InterPro" id="IPR036397">
    <property type="entry name" value="RNaseH_sf"/>
</dbReference>
<dbReference type="PANTHER" id="PTHR46585:SF1">
    <property type="entry name" value="CHROMO DOMAIN-CONTAINING PROTEIN"/>
    <property type="match status" value="1"/>
</dbReference>
<dbReference type="EMBL" id="BSXW01000199">
    <property type="protein sequence ID" value="GMF14458.1"/>
    <property type="molecule type" value="Genomic_DNA"/>
</dbReference>
<evidence type="ECO:0000259" key="1">
    <source>
        <dbReference type="PROSITE" id="PS50994"/>
    </source>
</evidence>
<comment type="caution">
    <text evidence="2">The sequence shown here is derived from an EMBL/GenBank/DDBJ whole genome shotgun (WGS) entry which is preliminary data.</text>
</comment>
<feature type="domain" description="Integrase catalytic" evidence="1">
    <location>
        <begin position="64"/>
        <end position="212"/>
    </location>
</feature>
<dbReference type="OrthoDB" id="6621683at2759"/>
<evidence type="ECO:0000313" key="3">
    <source>
        <dbReference type="Proteomes" id="UP001165083"/>
    </source>
</evidence>
<dbReference type="SUPFAM" id="SSF53098">
    <property type="entry name" value="Ribonuclease H-like"/>
    <property type="match status" value="1"/>
</dbReference>
<proteinExistence type="predicted"/>
<gene>
    <name evidence="2" type="ORF">Plil01_000475900</name>
</gene>
<dbReference type="Proteomes" id="UP001165083">
    <property type="component" value="Unassembled WGS sequence"/>
</dbReference>
<accession>A0A9W6TKH7</accession>
<dbReference type="PANTHER" id="PTHR46585">
    <property type="entry name" value="INTEGRASE CORE DOMAIN CONTAINING PROTEIN"/>
    <property type="match status" value="1"/>
</dbReference>
<organism evidence="2 3">
    <name type="scientific">Phytophthora lilii</name>
    <dbReference type="NCBI Taxonomy" id="2077276"/>
    <lineage>
        <taxon>Eukaryota</taxon>
        <taxon>Sar</taxon>
        <taxon>Stramenopiles</taxon>
        <taxon>Oomycota</taxon>
        <taxon>Peronosporomycetes</taxon>
        <taxon>Peronosporales</taxon>
        <taxon>Peronosporaceae</taxon>
        <taxon>Phytophthora</taxon>
    </lineage>
</organism>
<dbReference type="InterPro" id="IPR012337">
    <property type="entry name" value="RNaseH-like_sf"/>
</dbReference>
<dbReference type="GO" id="GO:0015074">
    <property type="term" value="P:DNA integration"/>
    <property type="evidence" value="ECO:0007669"/>
    <property type="project" value="InterPro"/>
</dbReference>
<protein>
    <submittedName>
        <fullName evidence="2">Unnamed protein product</fullName>
    </submittedName>
</protein>
<dbReference type="InterPro" id="IPR001584">
    <property type="entry name" value="Integrase_cat-core"/>
</dbReference>
<reference evidence="2" key="1">
    <citation type="submission" date="2023-04" db="EMBL/GenBank/DDBJ databases">
        <title>Phytophthora lilii NBRC 32176.</title>
        <authorList>
            <person name="Ichikawa N."/>
            <person name="Sato H."/>
            <person name="Tonouchi N."/>
        </authorList>
    </citation>
    <scope>NUCLEOTIDE SEQUENCE</scope>
    <source>
        <strain evidence="2">NBRC 32176</strain>
    </source>
</reference>
<dbReference type="GO" id="GO:0003676">
    <property type="term" value="F:nucleic acid binding"/>
    <property type="evidence" value="ECO:0007669"/>
    <property type="project" value="InterPro"/>
</dbReference>
<dbReference type="PROSITE" id="PS50994">
    <property type="entry name" value="INTEGRASE"/>
    <property type="match status" value="1"/>
</dbReference>